<dbReference type="InterPro" id="IPR050764">
    <property type="entry name" value="CbbQ/NirQ/NorQ/GpvN"/>
</dbReference>
<comment type="similarity">
    <text evidence="1">Belongs to the CbbQ/NirQ/NorQ/GpvN family.</text>
</comment>
<dbReference type="GO" id="GO:0005524">
    <property type="term" value="F:ATP binding"/>
    <property type="evidence" value="ECO:0007669"/>
    <property type="project" value="UniProtKB-KW"/>
</dbReference>
<evidence type="ECO:0000256" key="3">
    <source>
        <dbReference type="ARBA" id="ARBA00022840"/>
    </source>
</evidence>
<protein>
    <submittedName>
        <fullName evidence="5">AAA family ATPase</fullName>
    </submittedName>
</protein>
<dbReference type="Proteomes" id="UP000509771">
    <property type="component" value="Chromosome"/>
</dbReference>
<keyword evidence="2" id="KW-0547">Nucleotide-binding</keyword>
<evidence type="ECO:0000313" key="6">
    <source>
        <dbReference type="Proteomes" id="UP000509771"/>
    </source>
</evidence>
<dbReference type="EMBL" id="CP026993">
    <property type="protein sequence ID" value="QLH02860.1"/>
    <property type="molecule type" value="Genomic_DNA"/>
</dbReference>
<dbReference type="InterPro" id="IPR011704">
    <property type="entry name" value="ATPase_dyneun-rel_AAA"/>
</dbReference>
<organism evidence="5 6">
    <name type="scientific">Nitrosopumilus cobalaminigenes</name>
    <dbReference type="NCBI Taxonomy" id="1470066"/>
    <lineage>
        <taxon>Archaea</taxon>
        <taxon>Nitrososphaerota</taxon>
        <taxon>Nitrososphaeria</taxon>
        <taxon>Nitrosopumilales</taxon>
        <taxon>Nitrosopumilaceae</taxon>
        <taxon>Nitrosopumilus</taxon>
    </lineage>
</organism>
<dbReference type="GO" id="GO:0016887">
    <property type="term" value="F:ATP hydrolysis activity"/>
    <property type="evidence" value="ECO:0007669"/>
    <property type="project" value="InterPro"/>
</dbReference>
<dbReference type="InterPro" id="IPR027417">
    <property type="entry name" value="P-loop_NTPase"/>
</dbReference>
<dbReference type="GeneID" id="56059265"/>
<name>A0A7D5QYX5_9ARCH</name>
<dbReference type="Pfam" id="PF07728">
    <property type="entry name" value="AAA_5"/>
    <property type="match status" value="1"/>
</dbReference>
<evidence type="ECO:0000256" key="2">
    <source>
        <dbReference type="ARBA" id="ARBA00022741"/>
    </source>
</evidence>
<gene>
    <name evidence="5" type="ORF">C5F47_04495</name>
</gene>
<dbReference type="SMART" id="SM00382">
    <property type="entry name" value="AAA"/>
    <property type="match status" value="1"/>
</dbReference>
<evidence type="ECO:0000259" key="4">
    <source>
        <dbReference type="SMART" id="SM00382"/>
    </source>
</evidence>
<dbReference type="KEGG" id="ncl:C5F47_04495"/>
<dbReference type="Pfam" id="PF08406">
    <property type="entry name" value="CbbQ_C"/>
    <property type="match status" value="1"/>
</dbReference>
<dbReference type="PANTHER" id="PTHR42759">
    <property type="entry name" value="MOXR FAMILY PROTEIN"/>
    <property type="match status" value="1"/>
</dbReference>
<dbReference type="PANTHER" id="PTHR42759:SF7">
    <property type="entry name" value="DENITRIFICATION REGULATORY PROTEIN NIRQ"/>
    <property type="match status" value="1"/>
</dbReference>
<dbReference type="Gene3D" id="3.40.50.300">
    <property type="entry name" value="P-loop containing nucleotide triphosphate hydrolases"/>
    <property type="match status" value="1"/>
</dbReference>
<proteinExistence type="inferred from homology"/>
<evidence type="ECO:0000313" key="5">
    <source>
        <dbReference type="EMBL" id="QLH02860.1"/>
    </source>
</evidence>
<feature type="domain" description="AAA+ ATPase" evidence="4">
    <location>
        <begin position="86"/>
        <end position="232"/>
    </location>
</feature>
<keyword evidence="6" id="KW-1185">Reference proteome</keyword>
<dbReference type="AlphaFoldDB" id="A0A7D5QYX5"/>
<keyword evidence="3" id="KW-0067">ATP-binding</keyword>
<sequence length="342" mass="38368">METNKQLISSTNRSRINSDKVNLSVSISKIKKNTHELSKMYDFKKYMDSSDMNFPEEMDEMIPKDTPPYLDNGEHYVERIGRALKFFKQCALIGPSGTGKTHIVYLVAELAGLPMWEINCGLATSVFDLFGRYVGLGKENWIDGLITGWCRKGGILYLDEANMMKQDVATKLNPLLDQRGHMVLTEKDSEIIHRHKHAYMIISMNPVSSEFAGTKPINAAMRRRMSVWLNFDYMSVGDNIDEKEISMVSKKGGIPMVDAESIVKVGAKLRQEYKMGDLPYGPSVGDLVNWAKICSDGMSIMDGGNETLIPMTSDDPEVQDEVRHIVKKVLESQAAAKKKGVN</sequence>
<reference evidence="5 6" key="1">
    <citation type="submission" date="2018-02" db="EMBL/GenBank/DDBJ databases">
        <title>Complete genome of Nitrosopumilus cobalaminigenes HCA1.</title>
        <authorList>
            <person name="Qin W."/>
            <person name="Zheng Y."/>
            <person name="Stahl D.A."/>
        </authorList>
    </citation>
    <scope>NUCLEOTIDE SEQUENCE [LARGE SCALE GENOMIC DNA]</scope>
    <source>
        <strain evidence="5 6">HCA1</strain>
    </source>
</reference>
<dbReference type="SUPFAM" id="SSF52540">
    <property type="entry name" value="P-loop containing nucleoside triphosphate hydrolases"/>
    <property type="match status" value="1"/>
</dbReference>
<evidence type="ECO:0000256" key="1">
    <source>
        <dbReference type="ARBA" id="ARBA00009417"/>
    </source>
</evidence>
<accession>A0A7D5QYX5</accession>
<dbReference type="OrthoDB" id="9837at2157"/>
<dbReference type="CDD" id="cd00009">
    <property type="entry name" value="AAA"/>
    <property type="match status" value="1"/>
</dbReference>
<dbReference type="RefSeq" id="WP_179361711.1">
    <property type="nucleotide sequence ID" value="NZ_CP026993.1"/>
</dbReference>
<dbReference type="InterPro" id="IPR003593">
    <property type="entry name" value="AAA+_ATPase"/>
</dbReference>
<dbReference type="InterPro" id="IPR013615">
    <property type="entry name" value="CbbQ_C"/>
</dbReference>